<dbReference type="GO" id="GO:0008171">
    <property type="term" value="F:O-methyltransferase activity"/>
    <property type="evidence" value="ECO:0007669"/>
    <property type="project" value="InterPro"/>
</dbReference>
<sequence length="335" mass="37017">MTEQALHQQLDQMITGYWTSQAIYAAAKLGIADLLVDNPQTAAQLAAATDTNAGALYRVLRALASIGIFEENEQQEFTLTPMAEFLRSDVPGSKRALAMMSGDEQFQCWSEIMYSVKTGKTSFDKVFGQPIFEYLSQHEDKGQIFDQAMMGIHGRETGEIMQAYDFSGIQTLVDVGGGNGSNIAHILQQYPEMQGVLFDLPHVVERAQPHIEAAGLSERCEIVGGNFFEAVPGNADAWFMRHIIHDWDDEKSLTILKNCHTAMPADAKLLVVESVIPAGNEPFAGKFLDLVMLMIPGGKERTAEEYRSLFAEAGFELTRVIPTESELSIIECVKQ</sequence>
<dbReference type="PANTHER" id="PTHR43712:SF2">
    <property type="entry name" value="O-METHYLTRANSFERASE CICE"/>
    <property type="match status" value="1"/>
</dbReference>
<evidence type="ECO:0000256" key="2">
    <source>
        <dbReference type="ARBA" id="ARBA00022679"/>
    </source>
</evidence>
<keyword evidence="2 7" id="KW-0808">Transferase</keyword>
<protein>
    <submittedName>
        <fullName evidence="7">Multifunctional cyclase-dehydratase-3-O-methyl transferase TcmN</fullName>
        <ecNumber evidence="7">2.1.1.-</ecNumber>
    </submittedName>
</protein>
<dbReference type="InterPro" id="IPR016461">
    <property type="entry name" value="COMT-like"/>
</dbReference>
<dbReference type="PIRSF" id="PIRSF005739">
    <property type="entry name" value="O-mtase"/>
    <property type="match status" value="1"/>
</dbReference>
<dbReference type="EC" id="2.1.1.-" evidence="7"/>
<organism evidence="7 8">
    <name type="scientific">Gimesia chilikensis</name>
    <dbReference type="NCBI Taxonomy" id="2605989"/>
    <lineage>
        <taxon>Bacteria</taxon>
        <taxon>Pseudomonadati</taxon>
        <taxon>Planctomycetota</taxon>
        <taxon>Planctomycetia</taxon>
        <taxon>Planctomycetales</taxon>
        <taxon>Planctomycetaceae</taxon>
        <taxon>Gimesia</taxon>
    </lineage>
</organism>
<dbReference type="PANTHER" id="PTHR43712">
    <property type="entry name" value="PUTATIVE (AFU_ORTHOLOGUE AFUA_4G14580)-RELATED"/>
    <property type="match status" value="1"/>
</dbReference>
<evidence type="ECO:0000259" key="6">
    <source>
        <dbReference type="Pfam" id="PF08100"/>
    </source>
</evidence>
<dbReference type="Proteomes" id="UP000320421">
    <property type="component" value="Chromosome"/>
</dbReference>
<dbReference type="SUPFAM" id="SSF46785">
    <property type="entry name" value="Winged helix' DNA-binding domain"/>
    <property type="match status" value="1"/>
</dbReference>
<dbReference type="InterPro" id="IPR029063">
    <property type="entry name" value="SAM-dependent_MTases_sf"/>
</dbReference>
<dbReference type="InterPro" id="IPR036390">
    <property type="entry name" value="WH_DNA-bd_sf"/>
</dbReference>
<evidence type="ECO:0000313" key="8">
    <source>
        <dbReference type="Proteomes" id="UP000320421"/>
    </source>
</evidence>
<evidence type="ECO:0000259" key="5">
    <source>
        <dbReference type="Pfam" id="PF00891"/>
    </source>
</evidence>
<dbReference type="Gene3D" id="1.10.10.10">
    <property type="entry name" value="Winged helix-like DNA-binding domain superfamily/Winged helix DNA-binding domain"/>
    <property type="match status" value="1"/>
</dbReference>
<dbReference type="EMBL" id="CP036266">
    <property type="protein sequence ID" value="QDT22957.1"/>
    <property type="molecule type" value="Genomic_DNA"/>
</dbReference>
<keyword evidence="3" id="KW-0949">S-adenosyl-L-methionine</keyword>
<gene>
    <name evidence="7" type="primary">tcmN_1</name>
    <name evidence="7" type="ORF">HG66A1_47680</name>
</gene>
<feature type="active site" description="Proton acceptor" evidence="4">
    <location>
        <position position="245"/>
    </location>
</feature>
<proteinExistence type="predicted"/>
<accession>A0A517PUB9</accession>
<dbReference type="AlphaFoldDB" id="A0A517PUB9"/>
<dbReference type="Pfam" id="PF00891">
    <property type="entry name" value="Methyltransf_2"/>
    <property type="match status" value="1"/>
</dbReference>
<dbReference type="InterPro" id="IPR012967">
    <property type="entry name" value="COMT_dimerisation"/>
</dbReference>
<dbReference type="SUPFAM" id="SSF53335">
    <property type="entry name" value="S-adenosyl-L-methionine-dependent methyltransferases"/>
    <property type="match status" value="1"/>
</dbReference>
<dbReference type="InterPro" id="IPR001077">
    <property type="entry name" value="COMT_C"/>
</dbReference>
<keyword evidence="1 7" id="KW-0489">Methyltransferase</keyword>
<reference evidence="7 8" key="1">
    <citation type="submission" date="2019-02" db="EMBL/GenBank/DDBJ databases">
        <title>Deep-cultivation of Planctomycetes and their phenomic and genomic characterization uncovers novel biology.</title>
        <authorList>
            <person name="Wiegand S."/>
            <person name="Jogler M."/>
            <person name="Boedeker C."/>
            <person name="Pinto D."/>
            <person name="Vollmers J."/>
            <person name="Rivas-Marin E."/>
            <person name="Kohn T."/>
            <person name="Peeters S.H."/>
            <person name="Heuer A."/>
            <person name="Rast P."/>
            <person name="Oberbeckmann S."/>
            <person name="Bunk B."/>
            <person name="Jeske O."/>
            <person name="Meyerdierks A."/>
            <person name="Storesund J.E."/>
            <person name="Kallscheuer N."/>
            <person name="Luecker S."/>
            <person name="Lage O.M."/>
            <person name="Pohl T."/>
            <person name="Merkel B.J."/>
            <person name="Hornburger P."/>
            <person name="Mueller R.-W."/>
            <person name="Bruemmer F."/>
            <person name="Labrenz M."/>
            <person name="Spormann A.M."/>
            <person name="Op den Camp H."/>
            <person name="Overmann J."/>
            <person name="Amann R."/>
            <person name="Jetten M.S.M."/>
            <person name="Mascher T."/>
            <person name="Medema M.H."/>
            <person name="Devos D.P."/>
            <person name="Kaster A.-K."/>
            <person name="Ovreas L."/>
            <person name="Rohde M."/>
            <person name="Galperin M.Y."/>
            <person name="Jogler C."/>
        </authorList>
    </citation>
    <scope>NUCLEOTIDE SEQUENCE [LARGE SCALE GENOMIC DNA]</scope>
    <source>
        <strain evidence="7 8">HG66A1</strain>
    </source>
</reference>
<evidence type="ECO:0000256" key="4">
    <source>
        <dbReference type="PIRSR" id="PIRSR005739-1"/>
    </source>
</evidence>
<dbReference type="PROSITE" id="PS51683">
    <property type="entry name" value="SAM_OMT_II"/>
    <property type="match status" value="1"/>
</dbReference>
<feature type="domain" description="O-methyltransferase C-terminal" evidence="5">
    <location>
        <begin position="109"/>
        <end position="316"/>
    </location>
</feature>
<evidence type="ECO:0000313" key="7">
    <source>
        <dbReference type="EMBL" id="QDT22957.1"/>
    </source>
</evidence>
<evidence type="ECO:0000256" key="3">
    <source>
        <dbReference type="ARBA" id="ARBA00022691"/>
    </source>
</evidence>
<evidence type="ECO:0000256" key="1">
    <source>
        <dbReference type="ARBA" id="ARBA00022603"/>
    </source>
</evidence>
<dbReference type="InterPro" id="IPR036388">
    <property type="entry name" value="WH-like_DNA-bd_sf"/>
</dbReference>
<dbReference type="OrthoDB" id="7418600at2"/>
<dbReference type="GO" id="GO:0046983">
    <property type="term" value="F:protein dimerization activity"/>
    <property type="evidence" value="ECO:0007669"/>
    <property type="project" value="InterPro"/>
</dbReference>
<dbReference type="Gene3D" id="3.40.50.150">
    <property type="entry name" value="Vaccinia Virus protein VP39"/>
    <property type="match status" value="1"/>
</dbReference>
<dbReference type="GO" id="GO:0032259">
    <property type="term" value="P:methylation"/>
    <property type="evidence" value="ECO:0007669"/>
    <property type="project" value="UniProtKB-KW"/>
</dbReference>
<keyword evidence="8" id="KW-1185">Reference proteome</keyword>
<feature type="domain" description="O-methyltransferase dimerisation" evidence="6">
    <location>
        <begin position="12"/>
        <end position="86"/>
    </location>
</feature>
<dbReference type="Pfam" id="PF08100">
    <property type="entry name" value="Dimerisation"/>
    <property type="match status" value="1"/>
</dbReference>
<name>A0A517PUB9_9PLAN</name>
<dbReference type="RefSeq" id="WP_145189647.1">
    <property type="nucleotide sequence ID" value="NZ_CP036266.1"/>
</dbReference>